<keyword evidence="2" id="KW-1185">Reference proteome</keyword>
<evidence type="ECO:0000313" key="1">
    <source>
        <dbReference type="EMBL" id="KAA3157822.1"/>
    </source>
</evidence>
<dbReference type="Gene3D" id="2.60.40.1120">
    <property type="entry name" value="Carboxypeptidase-like, regulatory domain"/>
    <property type="match status" value="1"/>
</dbReference>
<evidence type="ECO:0008006" key="3">
    <source>
        <dbReference type="Google" id="ProtNLM"/>
    </source>
</evidence>
<accession>A0ABQ6S0H7</accession>
<dbReference type="Proteomes" id="UP000324870">
    <property type="component" value="Unassembled WGS sequence"/>
</dbReference>
<comment type="caution">
    <text evidence="1">The sequence shown here is derived from an EMBL/GenBank/DDBJ whole genome shotgun (WGS) entry which is preliminary data.</text>
</comment>
<name>A0ABQ6S0H7_9BACT</name>
<organism evidence="1 2">
    <name type="scientific">Alistipes finegoldii</name>
    <dbReference type="NCBI Taxonomy" id="214856"/>
    <lineage>
        <taxon>Bacteria</taxon>
        <taxon>Pseudomonadati</taxon>
        <taxon>Bacteroidota</taxon>
        <taxon>Bacteroidia</taxon>
        <taxon>Bacteroidales</taxon>
        <taxon>Rikenellaceae</taxon>
        <taxon>Alistipes</taxon>
    </lineage>
</organism>
<dbReference type="EMBL" id="VVND01000032">
    <property type="protein sequence ID" value="KAA3157822.1"/>
    <property type="molecule type" value="Genomic_DNA"/>
</dbReference>
<proteinExistence type="predicted"/>
<dbReference type="RefSeq" id="WP_130063973.1">
    <property type="nucleotide sequence ID" value="NZ_RCXA01000046.1"/>
</dbReference>
<protein>
    <recommendedName>
        <fullName evidence="3">TonB-linked outer membrane protein, SusC/RagA family</fullName>
    </recommendedName>
</protein>
<gene>
    <name evidence="1" type="ORF">F2A26_13675</name>
</gene>
<dbReference type="SUPFAM" id="SSF49464">
    <property type="entry name" value="Carboxypeptidase regulatory domain-like"/>
    <property type="match status" value="1"/>
</dbReference>
<sequence>MMQNDLRNSYDLSSLLWIVAVLLAVLFSAPAIAGGNSVDSPQQSAIPDKITIKGTVVDKNSLPVAGATVVAKDRPALGGTVTDHKGHFTFAAPLGTILQISFVGYAPEEKAIDAQTEWIITLQEDNNVIDDIVIFL</sequence>
<dbReference type="InterPro" id="IPR008969">
    <property type="entry name" value="CarboxyPept-like_regulatory"/>
</dbReference>
<evidence type="ECO:0000313" key="2">
    <source>
        <dbReference type="Proteomes" id="UP000324870"/>
    </source>
</evidence>
<reference evidence="1 2" key="1">
    <citation type="journal article" date="2019" name="Nat. Med.">
        <title>A library of human gut bacterial isolates paired with longitudinal multiomics data enables mechanistic microbiome research.</title>
        <authorList>
            <person name="Poyet M."/>
            <person name="Groussin M."/>
            <person name="Gibbons S.M."/>
            <person name="Avila-Pacheco J."/>
            <person name="Jiang X."/>
            <person name="Kearney S.M."/>
            <person name="Perrotta A.R."/>
            <person name="Berdy B."/>
            <person name="Zhao S."/>
            <person name="Lieberman T.D."/>
            <person name="Swanson P.K."/>
            <person name="Smith M."/>
            <person name="Roesemann S."/>
            <person name="Alexander J.E."/>
            <person name="Rich S.A."/>
            <person name="Livny J."/>
            <person name="Vlamakis H."/>
            <person name="Clish C."/>
            <person name="Bullock K."/>
            <person name="Deik A."/>
            <person name="Scott J."/>
            <person name="Pierce K.A."/>
            <person name="Xavier R.J."/>
            <person name="Alm E.J."/>
        </authorList>
    </citation>
    <scope>NUCLEOTIDE SEQUENCE [LARGE SCALE GENOMIC DNA]</scope>
    <source>
        <strain evidence="1 2">BIOML-A1</strain>
    </source>
</reference>
<dbReference type="Pfam" id="PF13715">
    <property type="entry name" value="CarbopepD_reg_2"/>
    <property type="match status" value="1"/>
</dbReference>